<evidence type="ECO:0000256" key="1">
    <source>
        <dbReference type="SAM" id="MobiDB-lite"/>
    </source>
</evidence>
<dbReference type="AlphaFoldDB" id="A0A1Q5PNN3"/>
<dbReference type="Gene3D" id="3.40.50.1000">
    <property type="entry name" value="HAD superfamily/HAD-like"/>
    <property type="match status" value="2"/>
</dbReference>
<feature type="compositionally biased region" description="Acidic residues" evidence="1">
    <location>
        <begin position="526"/>
        <end position="577"/>
    </location>
</feature>
<dbReference type="EMBL" id="MQSV01000002">
    <property type="protein sequence ID" value="OKL49188.1"/>
    <property type="molecule type" value="Genomic_DNA"/>
</dbReference>
<dbReference type="InterPro" id="IPR006357">
    <property type="entry name" value="HAD-SF_hydro_IIA"/>
</dbReference>
<dbReference type="InterPro" id="IPR023214">
    <property type="entry name" value="HAD_sf"/>
</dbReference>
<dbReference type="SUPFAM" id="SSF56784">
    <property type="entry name" value="HAD-like"/>
    <property type="match status" value="1"/>
</dbReference>
<name>A0A1Q5PNN3_9ACTO</name>
<evidence type="ECO:0008006" key="4">
    <source>
        <dbReference type="Google" id="ProtNLM"/>
    </source>
</evidence>
<dbReference type="STRING" id="1921764.BSR28_03520"/>
<sequence length="577" mass="62169">MAAVARAGRVDVVREAAALTAYQVGKYEEALREVRAVRRLSGTDSLRAVEADCERAAGRPLKAIEIIEQTDFSTLDLAEQVEVIIVGSAARADLGENAAALVMVDDALAQLPKGTDEYLTGRLLSVKADRLRELGREEEAAEIEANLPEEIEESVIFDLEEIVESDFDNLRSDLRGCSVTLTSAYDVALYDLDGVCYRGTDPIEYAAESIEKAREAGLVDVYVTNNASRTPKQVAKKLKGLGINADPGHVMTAALDIVGIMEGDLEPGAKVLVVGGDGLKEAVSEAGFEVVKTAAEEPAAAVQGWASDVDWAQLSEVAYAVNNGARYYASNLDASLPTEVGFALGNGALAAAVIECTGRRPFAGGKPFPGIYRKAAALVSEDAKVLSVGDRLETDIQGARSARIPALHVLTGVHGPRDVVMCQSNQRPSFVGLDLRALDASHPQPRHHTDGAWSCGTSEPVHVDRWGNIFIGEEELTTDSSLTLDHYRALLAAAWEKLDAGHRVKCPQFQVVPNEEGNNIIPLPEPEFDEEAADDEDQDLFEENEAESDLDEELADEADLDDELLDDEDDDNDEVDD</sequence>
<dbReference type="PANTHER" id="PTHR19288">
    <property type="entry name" value="4-NITROPHENYLPHOSPHATASE-RELATED"/>
    <property type="match status" value="1"/>
</dbReference>
<keyword evidence="3" id="KW-1185">Reference proteome</keyword>
<dbReference type="InterPro" id="IPR036412">
    <property type="entry name" value="HAD-like_sf"/>
</dbReference>
<gene>
    <name evidence="2" type="ORF">BSR29_03950</name>
</gene>
<dbReference type="Proteomes" id="UP000186785">
    <property type="component" value="Unassembled WGS sequence"/>
</dbReference>
<feature type="region of interest" description="Disordered" evidence="1">
    <location>
        <begin position="515"/>
        <end position="577"/>
    </location>
</feature>
<comment type="caution">
    <text evidence="2">The sequence shown here is derived from an EMBL/GenBank/DDBJ whole genome shotgun (WGS) entry which is preliminary data.</text>
</comment>
<proteinExistence type="predicted"/>
<evidence type="ECO:0000313" key="2">
    <source>
        <dbReference type="EMBL" id="OKL49188.1"/>
    </source>
</evidence>
<dbReference type="GO" id="GO:0005737">
    <property type="term" value="C:cytoplasm"/>
    <property type="evidence" value="ECO:0007669"/>
    <property type="project" value="TreeGrafter"/>
</dbReference>
<reference evidence="2 3" key="1">
    <citation type="submission" date="2016-11" db="EMBL/GenBank/DDBJ databases">
        <title>Actinomyces gypaetusis sp. nov. isolated from the vulture Gypaetus barbatus in Qinghai Tibet Plateau China.</title>
        <authorList>
            <person name="Meng X."/>
        </authorList>
    </citation>
    <scope>NUCLEOTIDE SEQUENCE [LARGE SCALE GENOMIC DNA]</scope>
    <source>
        <strain evidence="2 3">VUL4_2</strain>
    </source>
</reference>
<dbReference type="Pfam" id="PF13344">
    <property type="entry name" value="Hydrolase_6"/>
    <property type="match status" value="1"/>
</dbReference>
<dbReference type="Pfam" id="PF13242">
    <property type="entry name" value="Hydrolase_like"/>
    <property type="match status" value="1"/>
</dbReference>
<organism evidence="2 3">
    <name type="scientific">Boudabousia liubingyangii</name>
    <dbReference type="NCBI Taxonomy" id="1921764"/>
    <lineage>
        <taxon>Bacteria</taxon>
        <taxon>Bacillati</taxon>
        <taxon>Actinomycetota</taxon>
        <taxon>Actinomycetes</taxon>
        <taxon>Actinomycetales</taxon>
        <taxon>Actinomycetaceae</taxon>
        <taxon>Boudabousia</taxon>
    </lineage>
</organism>
<dbReference type="GO" id="GO:0016791">
    <property type="term" value="F:phosphatase activity"/>
    <property type="evidence" value="ECO:0007669"/>
    <property type="project" value="TreeGrafter"/>
</dbReference>
<protein>
    <recommendedName>
        <fullName evidence="4">HAD-IIA family hydrolase</fullName>
    </recommendedName>
</protein>
<dbReference type="PANTHER" id="PTHR19288:SF95">
    <property type="entry name" value="D-GLYCEROL 3-PHOSPHATE PHOSPHATASE"/>
    <property type="match status" value="1"/>
</dbReference>
<dbReference type="NCBIfam" id="TIGR01460">
    <property type="entry name" value="HAD-SF-IIA"/>
    <property type="match status" value="1"/>
</dbReference>
<dbReference type="OrthoDB" id="3400930at2"/>
<dbReference type="NCBIfam" id="TIGR01549">
    <property type="entry name" value="HAD-SF-IA-v1"/>
    <property type="match status" value="1"/>
</dbReference>
<dbReference type="InterPro" id="IPR006439">
    <property type="entry name" value="HAD-SF_hydro_IA"/>
</dbReference>
<evidence type="ECO:0000313" key="3">
    <source>
        <dbReference type="Proteomes" id="UP000186785"/>
    </source>
</evidence>
<accession>A0A1Q5PNN3</accession>